<gene>
    <name evidence="2" type="ORF">MAAFP003_4600</name>
</gene>
<dbReference type="Pfam" id="PF00934">
    <property type="entry name" value="PE"/>
    <property type="match status" value="1"/>
</dbReference>
<dbReference type="AlphaFoldDB" id="A0A2K4YGJ1"/>
<evidence type="ECO:0000313" key="2">
    <source>
        <dbReference type="EMBL" id="SOX55904.1"/>
    </source>
</evidence>
<name>A0A2K4YGJ1_9MYCO</name>
<organism evidence="2 3">
    <name type="scientific">Mycobacterium ahvazicum</name>
    <dbReference type="NCBI Taxonomy" id="1964395"/>
    <lineage>
        <taxon>Bacteria</taxon>
        <taxon>Bacillati</taxon>
        <taxon>Actinomycetota</taxon>
        <taxon>Actinomycetes</taxon>
        <taxon>Mycobacteriales</taxon>
        <taxon>Mycobacteriaceae</taxon>
        <taxon>Mycobacterium</taxon>
        <taxon>Mycobacterium simiae complex</taxon>
    </lineage>
</organism>
<protein>
    <submittedName>
        <fullName evidence="2">ESX-1 secretion-associated protein EspJ</fullName>
    </submittedName>
</protein>
<dbReference type="EMBL" id="FXEG02000005">
    <property type="protein sequence ID" value="SOX55904.1"/>
    <property type="molecule type" value="Genomic_DNA"/>
</dbReference>
<proteinExistence type="predicted"/>
<keyword evidence="3" id="KW-1185">Reference proteome</keyword>
<feature type="domain" description="PE" evidence="1">
    <location>
        <begin position="13"/>
        <end position="86"/>
    </location>
</feature>
<evidence type="ECO:0000313" key="3">
    <source>
        <dbReference type="Proteomes" id="UP000236318"/>
    </source>
</evidence>
<reference evidence="2" key="1">
    <citation type="submission" date="2018-01" db="EMBL/GenBank/DDBJ databases">
        <authorList>
            <consortium name="Urmite Genomes"/>
        </authorList>
    </citation>
    <scope>NUCLEOTIDE SEQUENCE [LARGE SCALE GENOMIC DNA]</scope>
    <source>
        <strain evidence="2">AFP003</strain>
    </source>
</reference>
<dbReference type="Proteomes" id="UP000236318">
    <property type="component" value="Unassembled WGS sequence"/>
</dbReference>
<dbReference type="InterPro" id="IPR000084">
    <property type="entry name" value="PE-PGRS_N"/>
</dbReference>
<accession>A0A2K4YGJ1</accession>
<sequence>MMTRPLLVDTHGLANAGSTLGDLAFPAPPQTLGPAGGTDLVSVAVTETVSALEAPVVDGLPAAQVALNRTAANLTAAAGRYARTDHLMGQRIRALQLALAKATSTGTCEHATQIF</sequence>
<comment type="caution">
    <text evidence="2">The sequence shown here is derived from an EMBL/GenBank/DDBJ whole genome shotgun (WGS) entry which is preliminary data.</text>
</comment>
<evidence type="ECO:0000259" key="1">
    <source>
        <dbReference type="Pfam" id="PF00934"/>
    </source>
</evidence>